<feature type="transmembrane region" description="Helical" evidence="3">
    <location>
        <begin position="926"/>
        <end position="948"/>
    </location>
</feature>
<evidence type="ECO:0000256" key="1">
    <source>
        <dbReference type="ARBA" id="ARBA00022676"/>
    </source>
</evidence>
<name>A0A848MEP2_9GAMM</name>
<keyword evidence="3" id="KW-0812">Transmembrane</keyword>
<dbReference type="GO" id="GO:0005975">
    <property type="term" value="P:carbohydrate metabolic process"/>
    <property type="evidence" value="ECO:0007669"/>
    <property type="project" value="InterPro"/>
</dbReference>
<dbReference type="InterPro" id="IPR037018">
    <property type="entry name" value="GH65_N"/>
</dbReference>
<dbReference type="InterPro" id="IPR008928">
    <property type="entry name" value="6-hairpin_glycosidase_sf"/>
</dbReference>
<dbReference type="InterPro" id="IPR033432">
    <property type="entry name" value="GH94_catalytic"/>
</dbReference>
<dbReference type="Proteomes" id="UP000585363">
    <property type="component" value="Unassembled WGS sequence"/>
</dbReference>
<reference evidence="7 8" key="1">
    <citation type="submission" date="2020-01" db="EMBL/GenBank/DDBJ databases">
        <authorList>
            <person name="Lee S.D."/>
        </authorList>
    </citation>
    <scope>NUCLEOTIDE SEQUENCE [LARGE SCALE GENOMIC DNA]</scope>
    <source>
        <strain evidence="7 8">SAP-1</strain>
    </source>
</reference>
<accession>A0A848MEP2</accession>
<dbReference type="Gene3D" id="2.70.98.40">
    <property type="entry name" value="Glycoside hydrolase, family 65, N-terminal domain"/>
    <property type="match status" value="2"/>
</dbReference>
<evidence type="ECO:0000259" key="5">
    <source>
        <dbReference type="Pfam" id="PF10091"/>
    </source>
</evidence>
<evidence type="ECO:0000313" key="8">
    <source>
        <dbReference type="Proteomes" id="UP000585363"/>
    </source>
</evidence>
<dbReference type="GO" id="GO:0030246">
    <property type="term" value="F:carbohydrate binding"/>
    <property type="evidence" value="ECO:0007669"/>
    <property type="project" value="InterPro"/>
</dbReference>
<evidence type="ECO:0000313" key="7">
    <source>
        <dbReference type="EMBL" id="NMP25590.1"/>
    </source>
</evidence>
<feature type="transmembrane region" description="Helical" evidence="3">
    <location>
        <begin position="803"/>
        <end position="824"/>
    </location>
</feature>
<dbReference type="InterPro" id="IPR037824">
    <property type="entry name" value="GH94N_2_NdvB"/>
</dbReference>
<evidence type="ECO:0000256" key="3">
    <source>
        <dbReference type="SAM" id="Phobius"/>
    </source>
</evidence>
<dbReference type="Pfam" id="PF10091">
    <property type="entry name" value="Glycoamylase"/>
    <property type="match status" value="1"/>
</dbReference>
<dbReference type="Gene3D" id="3.90.1200.10">
    <property type="match status" value="1"/>
</dbReference>
<dbReference type="InterPro" id="IPR010383">
    <property type="entry name" value="Glyco_hydrolase_94_b-supersand"/>
</dbReference>
<dbReference type="PANTHER" id="PTHR37469:SF2">
    <property type="entry name" value="CELLOBIONIC ACID PHOSPHORYLASE"/>
    <property type="match status" value="1"/>
</dbReference>
<dbReference type="InterPro" id="IPR052047">
    <property type="entry name" value="GH94_Enzymes"/>
</dbReference>
<keyword evidence="2" id="KW-0808">Transferase</keyword>
<dbReference type="SUPFAM" id="SSF48208">
    <property type="entry name" value="Six-hairpin glycosidases"/>
    <property type="match status" value="1"/>
</dbReference>
<dbReference type="SUPFAM" id="SSF56112">
    <property type="entry name" value="Protein kinase-like (PK-like)"/>
    <property type="match status" value="1"/>
</dbReference>
<dbReference type="InterPro" id="IPR012341">
    <property type="entry name" value="6hp_glycosidase-like_sf"/>
</dbReference>
<sequence length="2827" mass="317610">MDIHGEKLARAHKISADKRPYSLLKQLAYNERQLTQSCGLLSSSDQDSMTPAALWLLENFYLIEEHIRLVRQLLPPDFGKGLPALVGDRHTPRIYDIANEIIMHSDGHWDVPRLSAFIRAYQRITPLTLGELWALPGMLRLALIDNLRHVGAQVADFHQQRHLAGQWVAKMLHCAQSQPADLIVVIADLAQKKLPCSSAFVAELIRRLQGSGDTLALALTWVKQRLADDGVTVATIIDEFNQQLAASQLSVSHSILGLRQLNETDWPDFTEKMSAVEALLQQDPADIYRHMHFDTRDNYRQQIEVISRHCPYSESQVASQILTLAQSAEQGSPQQHLGYYLIDQGRGEVEQRLQVAMPRWMGFRLRCAQTPLLSWLGSLSLLIAACTADLLFRSQSSGISALLWLLALPIAIVVSQFALNLLSEITTRARFPDPLPRMDFSAGIPADCATLVAIPCLLSSRDAIDHLLNQLEVCYLGNTQPYVYFALLTDFQDNPSRHHPADAELLAYAIQQIHALNYRYLGQEAPLFSLFHRAREFNRQQGVWMGYERKRGKLQALNRWLRGDKSGFTQVVGGNPSQLKRVKYVITLDSDTHLPRDSVGQMVATMAHPLNQPVYDAERQRVVAGYAILQPRLAEEVPRHGQSRYAALSSCLPGNDPYCCMSSDIYQDLFAEGSFIGKGIYDVDMFMQALAGVCPDNLVLSHDLLEGCYARSGVLSNVLLYEQYPANYLVDVARRTRWIRGDWQLLNWLQLRVRKADGSRCPNPLSTLSRWKLFDNLRRSLTIPSLLILIFSALTWVPNPLYWLVFLLTMLCLPMLLALLIELLHKSRRRPLKQHIRLVLCATLMRLRRLALRIATLPHEAGYSLLAIMVTLWRLTVSRRHLNEWLSSDRCQASCTLSVLSFYRQMWLNPCAGLLLSLLTYRYHPALIAVALPIGLLWLLTPALMSWLSRQPVAEKVAISDRQRAFLRQSARETWAFFDTFVNQQENWLPPDNYQEVPEPVIAHRTSPTNIGLSLLANLTAWDFGYITQGEVLRRIGQTLTTLDKLEHYRGHLYNWYDTRTLQPLSPRYISSVDSGNLAGHLLTLSAGLRAWRQQPLLDRQQLLAGLDDTLTLFEQSVSSAPPALLKKMRKLWYALANSTGEETGQGLQNMLALSVLLQQACSDSPSRVRRWSENLHSQLAQFSEEWSQLLAWYPCHKEGEKLPSLSQIAQWHPPASQQGTFTAARRASLAQAQAIAGQRLLMLSELEQRLIDHANMDFRFLYCADTHLLCVGYHCDENKLDGGKYDLLPSEIRLTQYFTIATNQLPMKSWFALGRLFTRFNKQSALMSWSGSMFEYLMPQLVMPAYPDTLLEKMCQSAVDRQIAWGDSHNIPWGISESGYAAYDSSHNYQYQAFGVPDLGLKRGLADNLVVAPYASMMALMVRPQAACDNLLALENLGARGEYGFYEALDYTPARLARGQLYIIIRSYMAHHQGMSFLALSHLLLNAPMVERFAANPVYQSARLLLQERMPDAVELYSPRRHFESVDNALKSRDQPLRKFTDAASPLPEVQLLANSRYQLMLTQAGGGYSRWDQFALTRWRNDATRDSYGLFCYLQDVDSGEVWSNSLQPTTGKASGQYQVIFSDAGAEFIRREGKLSAQTQIVVSPEDDVELRRLSLHWRGRQPKVIEITTYAEVVLAPAANDLTHPAFSNLFVQTELLVDREGILCHRRPREPDEACPWLFHMTAIHGDVERQTSFETDRAKFIGRGQTAADPLVLRHPGPLSNTAGAVVDPVIAVRHRIRLKPGVPLVIDMILGVTAERDLSLALLDKYRDHPIADRMFEMASSHSQIALRQINVNDEEADLFNRMAGSILFPARELRAEAEVILQNRRGQPSLWGYALSGDLPIVLLSISSSENMAMVTQLVKAHQYWRIKGLKVDLLILSHDLGGYQQALFHQILNLVAAGSASDQYEQPGGIFVRNSEHITPEDRALLLSVASIMFDDQRGKLSTQLKQRLQPAQSLPSALIPVIAAADNAPCPPAINTEHLQFFNGLGGFSGDGREYQVVLNPGVTTPAPWSNVLANDNFGTLISESGQAYSWYENAHEYRLTPWHNDPVCDSSGEAFYLRDEESGQLWSPTALPLRGEGSYLTRHGFGYSLFEHQQSGIASELLVLVPETAPVKLMMLTLKNHSGRTRKLSATGYVEWVLAELRSKSQMHIVTSPLKSQKGCAVLARNAFNSNGSERTAFFAVSGGQCSLSGDRREFLGRNGSLQQPAGMRQRRLSGRTGAALDPCAALQSAITLIDGDQHRFVFVLGLGEDPQQAESLIARFLDPDSVGHELDNIHGYWHRVLDKIQITTPDPAIDLLANGWLLYQTLSCRMMARSGYYQSGGAFGFRDQLQDSLALVYAAPQRLREQILLCASRQFIEGDVQHWWHPPTGNGVRTRCSDDFLWLPLAICHYLDATEDKAILDQRVSYLEARPLAAGEESCYQQPQVSQLEESLWQHGVRAIRHGLQFGQHGLPLMGAGDWNDGMNLVGIAGRGESVWLGFFFYYVLQRYGALAEKLGDSETAQLCREQAARLQQNLHEHGWDGGWYLRGYFDSGETLGSHHNAECQIDAIAQSWSVLSGAGEETRQRQAMLALDQHLVDKKNGLIKLLTPPFNGNGPNPGYIRGYLPGVRENGGQYTHGAIWAIMAFAEMGEIERAWQLMAMINPINHSRHAVDAERYKVEPYVICADIYSVDPHGGRGGWSWYTGSAGWAYRLIIESLLGLKRHGHFISFSTRLPADWPQVSLSYQQGSSRYQITIKRGQGEYQVKLDGQTLTDAMIPLADDGQEHQVEVITATG</sequence>
<dbReference type="GO" id="GO:0016757">
    <property type="term" value="F:glycosyltransferase activity"/>
    <property type="evidence" value="ECO:0007669"/>
    <property type="project" value="UniProtKB-KW"/>
</dbReference>
<dbReference type="SMART" id="SM01068">
    <property type="entry name" value="CBM_X"/>
    <property type="match status" value="2"/>
</dbReference>
<dbReference type="PANTHER" id="PTHR37469">
    <property type="entry name" value="CELLOBIONIC ACID PHOSPHORYLASE-RELATED"/>
    <property type="match status" value="1"/>
</dbReference>
<dbReference type="Pfam" id="PF06165">
    <property type="entry name" value="GH94_b-supersand"/>
    <property type="match status" value="2"/>
</dbReference>
<organism evidence="7 8">
    <name type="scientific">Rouxiella aceris</name>
    <dbReference type="NCBI Taxonomy" id="2703884"/>
    <lineage>
        <taxon>Bacteria</taxon>
        <taxon>Pseudomonadati</taxon>
        <taxon>Pseudomonadota</taxon>
        <taxon>Gammaproteobacteria</taxon>
        <taxon>Enterobacterales</taxon>
        <taxon>Yersiniaceae</taxon>
        <taxon>Rouxiella</taxon>
    </lineage>
</organism>
<evidence type="ECO:0000259" key="4">
    <source>
        <dbReference type="Pfam" id="PF06165"/>
    </source>
</evidence>
<proteinExistence type="predicted"/>
<keyword evidence="1" id="KW-0328">Glycosyltransferase</keyword>
<feature type="domain" description="Glycosyl hydrolase 94 supersandwich" evidence="4">
    <location>
        <begin position="2043"/>
        <end position="2314"/>
    </location>
</feature>
<keyword evidence="3" id="KW-0472">Membrane</keyword>
<dbReference type="Gene3D" id="1.50.10.140">
    <property type="match status" value="2"/>
</dbReference>
<feature type="domain" description="Glycosyl hydrolase 94 supersandwich" evidence="4">
    <location>
        <begin position="1538"/>
        <end position="1815"/>
    </location>
</feature>
<comment type="caution">
    <text evidence="7">The sequence shown here is derived from an EMBL/GenBank/DDBJ whole genome shotgun (WGS) entry which is preliminary data.</text>
</comment>
<dbReference type="InterPro" id="IPR019282">
    <property type="entry name" value="Glycoamylase-like_cons_dom"/>
</dbReference>
<dbReference type="SUPFAM" id="SSF74650">
    <property type="entry name" value="Galactose mutarotase-like"/>
    <property type="match status" value="2"/>
</dbReference>
<evidence type="ECO:0000256" key="2">
    <source>
        <dbReference type="ARBA" id="ARBA00022679"/>
    </source>
</evidence>
<evidence type="ECO:0000259" key="6">
    <source>
        <dbReference type="Pfam" id="PF17167"/>
    </source>
</evidence>
<reference evidence="7 8" key="2">
    <citation type="submission" date="2020-06" db="EMBL/GenBank/DDBJ databases">
        <title>Polyphasic characterization of a Rahnella strain isolated from tree sap.</title>
        <authorList>
            <person name="Kim I.S."/>
        </authorList>
    </citation>
    <scope>NUCLEOTIDE SEQUENCE [LARGE SCALE GENOMIC DNA]</scope>
    <source>
        <strain evidence="7 8">SAP-1</strain>
    </source>
</reference>
<dbReference type="EMBL" id="JAADJU010000001">
    <property type="protein sequence ID" value="NMP25590.1"/>
    <property type="molecule type" value="Genomic_DNA"/>
</dbReference>
<dbReference type="CDD" id="cd11753">
    <property type="entry name" value="GH94N_ChvB_NdvB_2_like"/>
    <property type="match status" value="1"/>
</dbReference>
<dbReference type="InterPro" id="IPR037820">
    <property type="entry name" value="GH94N_NdvB"/>
</dbReference>
<dbReference type="InterPro" id="IPR011009">
    <property type="entry name" value="Kinase-like_dom_sf"/>
</dbReference>
<gene>
    <name evidence="7" type="ORF">GW590_01665</name>
</gene>
<dbReference type="Pfam" id="PF17167">
    <property type="entry name" value="Glyco_hydro_94"/>
    <property type="match status" value="1"/>
</dbReference>
<keyword evidence="8" id="KW-1185">Reference proteome</keyword>
<keyword evidence="3" id="KW-1133">Transmembrane helix</keyword>
<dbReference type="Gene3D" id="2.60.420.10">
    <property type="entry name" value="Maltose phosphorylase, domain 3"/>
    <property type="match status" value="1"/>
</dbReference>
<feature type="domain" description="Glycosyl hydrolase 94 catalytic" evidence="6">
    <location>
        <begin position="2328"/>
        <end position="2752"/>
    </location>
</feature>
<dbReference type="InterPro" id="IPR011013">
    <property type="entry name" value="Gal_mutarotase_sf_dom"/>
</dbReference>
<feature type="transmembrane region" description="Helical" evidence="3">
    <location>
        <begin position="399"/>
        <end position="420"/>
    </location>
</feature>
<feature type="domain" description="Glycoamylase-like" evidence="5">
    <location>
        <begin position="1309"/>
        <end position="1482"/>
    </location>
</feature>
<dbReference type="Gene3D" id="1.50.10.10">
    <property type="match status" value="1"/>
</dbReference>
<protein>
    <submittedName>
        <fullName evidence="7">Cyclic beta 1-2 glucan synthetase</fullName>
    </submittedName>
</protein>
<feature type="transmembrane region" description="Helical" evidence="3">
    <location>
        <begin position="780"/>
        <end position="797"/>
    </location>
</feature>
<dbReference type="CDD" id="cd11756">
    <property type="entry name" value="GH94N_ChvB_NdvB_1_like"/>
    <property type="match status" value="1"/>
</dbReference>